<evidence type="ECO:0000256" key="2">
    <source>
        <dbReference type="ARBA" id="ARBA00023054"/>
    </source>
</evidence>
<dbReference type="Pfam" id="PF05276">
    <property type="entry name" value="SH3BP5"/>
    <property type="match status" value="1"/>
</dbReference>
<feature type="compositionally biased region" description="Low complexity" evidence="4">
    <location>
        <begin position="167"/>
        <end position="177"/>
    </location>
</feature>
<sequence length="203" mass="23105">PYYETRANYNGLLKVQREKIVNLENKVSESKMTYNEALKKLEQISEEIHKMRQDRKNFFNMLDEPSTHEREFPQKINSIDEYYDVPLKLSTKSSPIHQKSLDSHECPHLLQDFEDSLQISSSTGGGHQTSSGIMSADDIDQWTEIRLTNSDSTSSGYSHNDDQTNLSVSDSNSSYSDDQVQRRRFTCVGLKNPLKCAISGAST</sequence>
<name>T1H436_MEGSC</name>
<organism evidence="5 6">
    <name type="scientific">Megaselia scalaris</name>
    <name type="common">Humpbacked fly</name>
    <name type="synonym">Phora scalaris</name>
    <dbReference type="NCBI Taxonomy" id="36166"/>
    <lineage>
        <taxon>Eukaryota</taxon>
        <taxon>Metazoa</taxon>
        <taxon>Ecdysozoa</taxon>
        <taxon>Arthropoda</taxon>
        <taxon>Hexapoda</taxon>
        <taxon>Insecta</taxon>
        <taxon>Pterygota</taxon>
        <taxon>Neoptera</taxon>
        <taxon>Endopterygota</taxon>
        <taxon>Diptera</taxon>
        <taxon>Brachycera</taxon>
        <taxon>Muscomorpha</taxon>
        <taxon>Platypezoidea</taxon>
        <taxon>Phoridae</taxon>
        <taxon>Megaseliini</taxon>
        <taxon>Megaselia</taxon>
    </lineage>
</organism>
<comment type="similarity">
    <text evidence="1">Belongs to the SH3BP5 family.</text>
</comment>
<accession>T1H436</accession>
<dbReference type="PANTHER" id="PTHR19423:SF12">
    <property type="entry name" value="LD13933P1"/>
    <property type="match status" value="1"/>
</dbReference>
<dbReference type="GO" id="GO:0005737">
    <property type="term" value="C:cytoplasm"/>
    <property type="evidence" value="ECO:0007669"/>
    <property type="project" value="TreeGrafter"/>
</dbReference>
<feature type="coiled-coil region" evidence="3">
    <location>
        <begin position="6"/>
        <end position="54"/>
    </location>
</feature>
<dbReference type="EnsemblMetazoa" id="MESCA011037-RA">
    <property type="protein sequence ID" value="MESCA011037-PA"/>
    <property type="gene ID" value="MESCA011037"/>
</dbReference>
<protein>
    <submittedName>
        <fullName evidence="5">Uncharacterized protein</fullName>
    </submittedName>
</protein>
<feature type="compositionally biased region" description="Polar residues" evidence="4">
    <location>
        <begin position="149"/>
        <end position="166"/>
    </location>
</feature>
<evidence type="ECO:0000256" key="4">
    <source>
        <dbReference type="SAM" id="MobiDB-lite"/>
    </source>
</evidence>
<proteinExistence type="inferred from homology"/>
<dbReference type="EMBL" id="CAQQ02059389">
    <property type="status" value="NOT_ANNOTATED_CDS"/>
    <property type="molecule type" value="Genomic_DNA"/>
</dbReference>
<dbReference type="GO" id="GO:0004860">
    <property type="term" value="F:protein kinase inhibitor activity"/>
    <property type="evidence" value="ECO:0007669"/>
    <property type="project" value="TreeGrafter"/>
</dbReference>
<dbReference type="InterPro" id="IPR007940">
    <property type="entry name" value="SH3BP5"/>
</dbReference>
<reference evidence="5" key="2">
    <citation type="submission" date="2015-06" db="UniProtKB">
        <authorList>
            <consortium name="EnsemblMetazoa"/>
        </authorList>
    </citation>
    <scope>IDENTIFICATION</scope>
</reference>
<dbReference type="EMBL" id="CAQQ02059388">
    <property type="status" value="NOT_ANNOTATED_CDS"/>
    <property type="molecule type" value="Genomic_DNA"/>
</dbReference>
<reference evidence="6" key="1">
    <citation type="submission" date="2013-02" db="EMBL/GenBank/DDBJ databases">
        <authorList>
            <person name="Hughes D."/>
        </authorList>
    </citation>
    <scope>NUCLEOTIDE SEQUENCE</scope>
    <source>
        <strain>Durham</strain>
        <strain evidence="6">NC isolate 2 -- Noor lab</strain>
    </source>
</reference>
<dbReference type="PANTHER" id="PTHR19423">
    <property type="entry name" value="SH3 DOMAIN-BINDING PROTEIN 5"/>
    <property type="match status" value="1"/>
</dbReference>
<dbReference type="Proteomes" id="UP000015102">
    <property type="component" value="Unassembled WGS sequence"/>
</dbReference>
<dbReference type="AlphaFoldDB" id="T1H436"/>
<dbReference type="GO" id="GO:0035556">
    <property type="term" value="P:intracellular signal transduction"/>
    <property type="evidence" value="ECO:0007669"/>
    <property type="project" value="InterPro"/>
</dbReference>
<evidence type="ECO:0000313" key="6">
    <source>
        <dbReference type="Proteomes" id="UP000015102"/>
    </source>
</evidence>
<keyword evidence="6" id="KW-1185">Reference proteome</keyword>
<evidence type="ECO:0000256" key="1">
    <source>
        <dbReference type="ARBA" id="ARBA00007796"/>
    </source>
</evidence>
<evidence type="ECO:0000313" key="5">
    <source>
        <dbReference type="EnsemblMetazoa" id="MESCA011037-PA"/>
    </source>
</evidence>
<evidence type="ECO:0000256" key="3">
    <source>
        <dbReference type="SAM" id="Coils"/>
    </source>
</evidence>
<keyword evidence="2 3" id="KW-0175">Coiled coil</keyword>
<dbReference type="STRING" id="36166.T1H436"/>
<feature type="region of interest" description="Disordered" evidence="4">
    <location>
        <begin position="149"/>
        <end position="177"/>
    </location>
</feature>
<dbReference type="HOGENOM" id="CLU_1351887_0_0_1"/>